<protein>
    <submittedName>
        <fullName evidence="1">Zinc finger MYND domain-containing protein 12</fullName>
    </submittedName>
</protein>
<accession>A0A093GVY3</accession>
<gene>
    <name evidence="1" type="ORF">N307_03382</name>
</gene>
<proteinExistence type="predicted"/>
<evidence type="ECO:0000313" key="1">
    <source>
        <dbReference type="EMBL" id="KFV74443.1"/>
    </source>
</evidence>
<keyword evidence="2" id="KW-1185">Reference proteome</keyword>
<dbReference type="PANTHER" id="PTHR46533:SF1">
    <property type="entry name" value="ZINC FINGER MYND DOMAIN-CONTAINING PROTEIN 12"/>
    <property type="match status" value="1"/>
</dbReference>
<feature type="non-terminal residue" evidence="1">
    <location>
        <position position="291"/>
    </location>
</feature>
<dbReference type="EMBL" id="KL217211">
    <property type="protein sequence ID" value="KFV74443.1"/>
    <property type="molecule type" value="Genomic_DNA"/>
</dbReference>
<dbReference type="SUPFAM" id="SSF48452">
    <property type="entry name" value="TPR-like"/>
    <property type="match status" value="1"/>
</dbReference>
<reference evidence="1 2" key="1">
    <citation type="submission" date="2014-04" db="EMBL/GenBank/DDBJ databases">
        <title>Genome evolution of avian class.</title>
        <authorList>
            <person name="Zhang G."/>
            <person name="Li C."/>
        </authorList>
    </citation>
    <scope>NUCLEOTIDE SEQUENCE [LARGE SCALE GENOMIC DNA]</scope>
    <source>
        <strain evidence="1">BGI_N307</strain>
    </source>
</reference>
<dbReference type="Gene3D" id="1.25.40.10">
    <property type="entry name" value="Tetratricopeptide repeat domain"/>
    <property type="match status" value="1"/>
</dbReference>
<name>A0A093GVY3_DRYPU</name>
<evidence type="ECO:0000313" key="2">
    <source>
        <dbReference type="Proteomes" id="UP000053875"/>
    </source>
</evidence>
<dbReference type="AlphaFoldDB" id="A0A093GVY3"/>
<feature type="non-terminal residue" evidence="1">
    <location>
        <position position="1"/>
    </location>
</feature>
<dbReference type="InterPro" id="IPR053248">
    <property type="entry name" value="Zinc_finger_MYND_domain"/>
</dbReference>
<dbReference type="InterPro" id="IPR011990">
    <property type="entry name" value="TPR-like_helical_dom_sf"/>
</dbReference>
<dbReference type="Proteomes" id="UP000053875">
    <property type="component" value="Unassembled WGS sequence"/>
</dbReference>
<organism evidence="1 2">
    <name type="scientific">Dryobates pubescens</name>
    <name type="common">Downy woodpecker</name>
    <name type="synonym">Picoides pubescens</name>
    <dbReference type="NCBI Taxonomy" id="118200"/>
    <lineage>
        <taxon>Eukaryota</taxon>
        <taxon>Metazoa</taxon>
        <taxon>Chordata</taxon>
        <taxon>Craniata</taxon>
        <taxon>Vertebrata</taxon>
        <taxon>Euteleostomi</taxon>
        <taxon>Archelosauria</taxon>
        <taxon>Archosauria</taxon>
        <taxon>Dinosauria</taxon>
        <taxon>Saurischia</taxon>
        <taxon>Theropoda</taxon>
        <taxon>Coelurosauria</taxon>
        <taxon>Aves</taxon>
        <taxon>Neognathae</taxon>
        <taxon>Neoaves</taxon>
        <taxon>Telluraves</taxon>
        <taxon>Coraciimorphae</taxon>
        <taxon>Piciformes</taxon>
        <taxon>Picidae</taxon>
        <taxon>Dryobates</taxon>
    </lineage>
</organism>
<sequence>DEDHQQADWVGIHELICQLLIPTTVSLPAPLSEKERQHHREQLLKRQKLILGLAQSRAQQLVLEGKPKEALPAALCALRFSSRLHGSDSVQLVPAYLTLAEISRESGDLQQAFRYLCQSQWIVLSTPGCSVALQALLHHHLGLFCAAKGSFEQALHHLSHEVYLTCSMLGPRCVEASGGYFHMAKVFLHQNKLEVADSLCAKVTSLWHGFLVRSLQAQLRNGKSPPEMSLLSKAEGAQGAPLTAAQAAEGLRLLPAVLRIRAQDPMRRPEETARTLQALAMLHYLAEDFPK</sequence>
<dbReference type="PANTHER" id="PTHR46533">
    <property type="entry name" value="ZINC FINGER MYND DOMAIN-CONTAINING PROTEIN 12"/>
    <property type="match status" value="1"/>
</dbReference>